<dbReference type="RefSeq" id="WP_214688769.1">
    <property type="nucleotide sequence ID" value="NZ_CP109617.1"/>
</dbReference>
<sequence>MTRHYSTGEVARKLNVSVRTLRYYDQINLVTPSYTNDVQKRFYSDDEMFRLQKIMLLKSMAVPLDEIRRILDEQSLTSILSAHLSSLEGKIEELKQAQNHTVTLLQSMKLENEKIDWTKLQTIQAKSNDRGQWTDYFTEEESDSLKASLPKLEDGEHDTKKWINLIRRIEILLERGVAPSSKEAQILKEDLTWLTDETFGQDQQLIESFWMIRKSTDASNELGLYPIDASILAYIDSLYQD</sequence>
<dbReference type="EMBL" id="CP109617">
    <property type="protein sequence ID" value="WED53951.1"/>
    <property type="molecule type" value="Genomic_DNA"/>
</dbReference>
<dbReference type="SMART" id="SM00422">
    <property type="entry name" value="HTH_MERR"/>
    <property type="match status" value="1"/>
</dbReference>
<organism evidence="3 4">
    <name type="scientific">Exiguobacterium profundum</name>
    <dbReference type="NCBI Taxonomy" id="307643"/>
    <lineage>
        <taxon>Bacteria</taxon>
        <taxon>Bacillati</taxon>
        <taxon>Bacillota</taxon>
        <taxon>Bacilli</taxon>
        <taxon>Bacillales</taxon>
        <taxon>Bacillales Family XII. Incertae Sedis</taxon>
        <taxon>Exiguobacterium</taxon>
    </lineage>
</organism>
<keyword evidence="4" id="KW-1185">Reference proteome</keyword>
<name>A0ABY8AVN3_9BACL</name>
<dbReference type="PANTHER" id="PTHR30204:SF96">
    <property type="entry name" value="CHROMOSOME-ANCHORING PROTEIN RACA"/>
    <property type="match status" value="1"/>
</dbReference>
<protein>
    <submittedName>
        <fullName evidence="3">MerR family transcriptional regulator</fullName>
    </submittedName>
</protein>
<dbReference type="InterPro" id="IPR000551">
    <property type="entry name" value="MerR-type_HTH_dom"/>
</dbReference>
<dbReference type="InterPro" id="IPR047057">
    <property type="entry name" value="MerR_fam"/>
</dbReference>
<accession>A0ABY8AVN3</accession>
<dbReference type="InterPro" id="IPR009061">
    <property type="entry name" value="DNA-bd_dom_put_sf"/>
</dbReference>
<keyword evidence="1" id="KW-0238">DNA-binding</keyword>
<dbReference type="Proteomes" id="UP001219957">
    <property type="component" value="Chromosome"/>
</dbReference>
<evidence type="ECO:0000313" key="4">
    <source>
        <dbReference type="Proteomes" id="UP001219957"/>
    </source>
</evidence>
<evidence type="ECO:0000313" key="3">
    <source>
        <dbReference type="EMBL" id="WED53951.1"/>
    </source>
</evidence>
<evidence type="ECO:0000259" key="2">
    <source>
        <dbReference type="PROSITE" id="PS50937"/>
    </source>
</evidence>
<dbReference type="PROSITE" id="PS00552">
    <property type="entry name" value="HTH_MERR_1"/>
    <property type="match status" value="1"/>
</dbReference>
<dbReference type="PANTHER" id="PTHR30204">
    <property type="entry name" value="REDOX-CYCLING DRUG-SENSING TRANSCRIPTIONAL ACTIVATOR SOXR"/>
    <property type="match status" value="1"/>
</dbReference>
<evidence type="ECO:0000256" key="1">
    <source>
        <dbReference type="ARBA" id="ARBA00023125"/>
    </source>
</evidence>
<proteinExistence type="predicted"/>
<gene>
    <name evidence="3" type="ORF">OE059_07765</name>
</gene>
<dbReference type="PROSITE" id="PS50937">
    <property type="entry name" value="HTH_MERR_2"/>
    <property type="match status" value="1"/>
</dbReference>
<dbReference type="Pfam" id="PF13411">
    <property type="entry name" value="MerR_1"/>
    <property type="match status" value="1"/>
</dbReference>
<dbReference type="Gene3D" id="1.10.1660.10">
    <property type="match status" value="1"/>
</dbReference>
<dbReference type="CDD" id="cd01106">
    <property type="entry name" value="HTH_TipAL-Mta"/>
    <property type="match status" value="1"/>
</dbReference>
<reference evidence="3 4" key="1">
    <citation type="submission" date="2022-10" db="EMBL/GenBank/DDBJ databases">
        <title>Complete genome sequence of Exiguobacterium profundum TSS-3 isolated from an extremely saline-alkaline spring located in Ixtapa, Chiapas-Mexico.</title>
        <authorList>
            <person name="Rincon-Rosales R."/>
            <person name="Rogel M.A."/>
            <person name="Rincon-Molina C.I."/>
            <person name="Guerrero G."/>
            <person name="Manzano-Gomez L.A."/>
            <person name="Lopez-Lopez A."/>
            <person name="Rincon Molina F.A."/>
            <person name="Martinez-Romero E."/>
        </authorList>
    </citation>
    <scope>NUCLEOTIDE SEQUENCE [LARGE SCALE GENOMIC DNA]</scope>
    <source>
        <strain evidence="3 4">TSS-3</strain>
    </source>
</reference>
<dbReference type="SUPFAM" id="SSF46955">
    <property type="entry name" value="Putative DNA-binding domain"/>
    <property type="match status" value="1"/>
</dbReference>
<feature type="domain" description="HTH merR-type" evidence="2">
    <location>
        <begin position="4"/>
        <end position="73"/>
    </location>
</feature>